<dbReference type="EMBL" id="JBANAX010000877">
    <property type="protein sequence ID" value="KAL1190311.1"/>
    <property type="molecule type" value="Genomic_DNA"/>
</dbReference>
<feature type="compositionally biased region" description="Basic and acidic residues" evidence="1">
    <location>
        <begin position="11"/>
        <end position="33"/>
    </location>
</feature>
<name>A0ABD0Z8J7_CARAN</name>
<sequence length="295" mass="34103">MPRRKAKKGVQRTEEEKKDDMSDKGIQREEKKDDFVDEEVERKIAAIRAIRDVEVEHTLTTLRLLRSYFTEEQLETPVLDFFKENLPNLSIAMINEESGEIELKWNDKNVDSSFMENADGNDLNYSILRRLSMGFPDLYSRQSLGGYDLPENVKASLLGTDNLHLENLGTSENPMLSSHDAFQTPGVNGQRLSFGMTPKTRRLPKAGEMMLSVHGSPLGVYKEDHNMGAITDSKNEICFLCLFFCMLWKFKSLKQHTTMMFVYIYVKLFDYNVPIDYNLQDSSEYFFLLFDLPIL</sequence>
<feature type="compositionally biased region" description="Basic residues" evidence="1">
    <location>
        <begin position="1"/>
        <end position="10"/>
    </location>
</feature>
<feature type="region of interest" description="Disordered" evidence="1">
    <location>
        <begin position="1"/>
        <end position="33"/>
    </location>
</feature>
<comment type="caution">
    <text evidence="2">The sequence shown here is derived from an EMBL/GenBank/DDBJ whole genome shotgun (WGS) entry which is preliminary data.</text>
</comment>
<gene>
    <name evidence="2" type="ORF">V5N11_016695</name>
</gene>
<evidence type="ECO:0000313" key="2">
    <source>
        <dbReference type="EMBL" id="KAL1190311.1"/>
    </source>
</evidence>
<reference evidence="2 3" key="1">
    <citation type="submission" date="2024-04" db="EMBL/GenBank/DDBJ databases">
        <title>Genome assembly C_amara_ONT_v2.</title>
        <authorList>
            <person name="Yant L."/>
            <person name="Moore C."/>
            <person name="Slenker M."/>
        </authorList>
    </citation>
    <scope>NUCLEOTIDE SEQUENCE [LARGE SCALE GENOMIC DNA]</scope>
    <source>
        <tissue evidence="2">Leaf</tissue>
    </source>
</reference>
<evidence type="ECO:0000313" key="3">
    <source>
        <dbReference type="Proteomes" id="UP001558713"/>
    </source>
</evidence>
<accession>A0ABD0Z8J7</accession>
<dbReference type="PANTHER" id="PTHR37248">
    <property type="entry name" value="TRANSLATION INITIATION FACTOR"/>
    <property type="match status" value="1"/>
</dbReference>
<evidence type="ECO:0000256" key="1">
    <source>
        <dbReference type="SAM" id="MobiDB-lite"/>
    </source>
</evidence>
<dbReference type="PANTHER" id="PTHR37248:SF1">
    <property type="entry name" value="TRANSLATION INITIATION FACTOR"/>
    <property type="match status" value="1"/>
</dbReference>
<organism evidence="2 3">
    <name type="scientific">Cardamine amara subsp. amara</name>
    <dbReference type="NCBI Taxonomy" id="228776"/>
    <lineage>
        <taxon>Eukaryota</taxon>
        <taxon>Viridiplantae</taxon>
        <taxon>Streptophyta</taxon>
        <taxon>Embryophyta</taxon>
        <taxon>Tracheophyta</taxon>
        <taxon>Spermatophyta</taxon>
        <taxon>Magnoliopsida</taxon>
        <taxon>eudicotyledons</taxon>
        <taxon>Gunneridae</taxon>
        <taxon>Pentapetalae</taxon>
        <taxon>rosids</taxon>
        <taxon>malvids</taxon>
        <taxon>Brassicales</taxon>
        <taxon>Brassicaceae</taxon>
        <taxon>Cardamineae</taxon>
        <taxon>Cardamine</taxon>
    </lineage>
</organism>
<dbReference type="Proteomes" id="UP001558713">
    <property type="component" value="Unassembled WGS sequence"/>
</dbReference>
<protein>
    <submittedName>
        <fullName evidence="2">Uncharacterized protein</fullName>
    </submittedName>
</protein>
<dbReference type="AlphaFoldDB" id="A0ABD0Z8J7"/>
<proteinExistence type="predicted"/>
<keyword evidence="3" id="KW-1185">Reference proteome</keyword>